<dbReference type="PANTHER" id="PTHR41259:SF1">
    <property type="entry name" value="DOUBLE-STRAND BREAK REPAIR RAD50 ATPASE, PUTATIVE-RELATED"/>
    <property type="match status" value="1"/>
</dbReference>
<evidence type="ECO:0000256" key="1">
    <source>
        <dbReference type="SAM" id="Coils"/>
    </source>
</evidence>
<dbReference type="AlphaFoldDB" id="A0A177IUY5"/>
<dbReference type="RefSeq" id="WP_066837247.1">
    <property type="nucleotide sequence ID" value="NZ_LSTQ01000001.1"/>
</dbReference>
<dbReference type="STRING" id="1705.CA21670_07435"/>
<reference evidence="5" key="1">
    <citation type="submission" date="2016-02" db="EMBL/GenBank/DDBJ databases">
        <authorList>
            <person name="Kaur G."/>
            <person name="Nair G.R."/>
            <person name="Mayilraj S."/>
        </authorList>
    </citation>
    <scope>NUCLEOTIDE SEQUENCE [LARGE SCALE GENOMIC DNA]</scope>
    <source>
        <strain evidence="5">GA-15</strain>
    </source>
</reference>
<dbReference type="SUPFAM" id="SSF52540">
    <property type="entry name" value="P-loop containing nucleoside triphosphate hydrolases"/>
    <property type="match status" value="1"/>
</dbReference>
<proteinExistence type="predicted"/>
<dbReference type="Gene3D" id="3.40.50.300">
    <property type="entry name" value="P-loop containing nucleotide triphosphate hydrolases"/>
    <property type="match status" value="2"/>
</dbReference>
<evidence type="ECO:0000313" key="4">
    <source>
        <dbReference type="EMBL" id="OAH32639.1"/>
    </source>
</evidence>
<keyword evidence="5" id="KW-1185">Reference proteome</keyword>
<feature type="coiled-coil region" evidence="1">
    <location>
        <begin position="477"/>
        <end position="533"/>
    </location>
</feature>
<comment type="caution">
    <text evidence="4">The sequence shown here is derived from an EMBL/GenBank/DDBJ whole genome shotgun (WGS) entry which is preliminary data.</text>
</comment>
<dbReference type="EMBL" id="LSTQ01000001">
    <property type="protein sequence ID" value="OAH32639.1"/>
    <property type="molecule type" value="Genomic_DNA"/>
</dbReference>
<organism evidence="4 5">
    <name type="scientific">Corynebacterium stationis</name>
    <dbReference type="NCBI Taxonomy" id="1705"/>
    <lineage>
        <taxon>Bacteria</taxon>
        <taxon>Bacillati</taxon>
        <taxon>Actinomycetota</taxon>
        <taxon>Actinomycetes</taxon>
        <taxon>Mycobacteriales</taxon>
        <taxon>Corynebacteriaceae</taxon>
        <taxon>Corynebacterium</taxon>
    </lineage>
</organism>
<feature type="coiled-coil region" evidence="1">
    <location>
        <begin position="603"/>
        <end position="731"/>
    </location>
</feature>
<gene>
    <name evidence="4" type="ORF">AYJ05_02975</name>
</gene>
<evidence type="ECO:0000256" key="2">
    <source>
        <dbReference type="SAM" id="MobiDB-lite"/>
    </source>
</evidence>
<dbReference type="Pfam" id="PF13175">
    <property type="entry name" value="AAA_15"/>
    <property type="match status" value="1"/>
</dbReference>
<feature type="coiled-coil region" evidence="1">
    <location>
        <begin position="200"/>
        <end position="265"/>
    </location>
</feature>
<protein>
    <submittedName>
        <fullName evidence="4">ATPase</fullName>
    </submittedName>
</protein>
<sequence>MRIHLIELKNFRGIEQLKIEEISDTGVTVIHGRNEAGKTTILKAIEALFNYKFSSKAAGVKSLQTVNADVSPEAAMEFSVGPYHLKLSKQWLRQASALLEVLSPGHETYKGEEAETQLNEILNRHLDRNLFDAMFLNQDDLHEGIKAAGISSVAGVLSNQTGEESAHGEDAEAATELMKQVDSTYERYFSLKTGAEAKELRAARTEHAEAEQELHEATQALKALADFVERYEQAQHKEREAEENLPAARKEVEEHQQEIKAIEGLQQAVDARVTEEKLARASLDQARIKLEERQKIREDLAAALKNVEDTNASVELAKQKAEAEKQEVTKLSEARDNAQQHYDQARERTKASRAKLDDLQQQLKVHQLRLKSATVEEHAEKLTGISTDLEKFGIAVSDADVKKIEKLEQDLELERRLREASVAKLVLSAQSPQHIVVNDDELEVSGAGRSVELTEGLTLQIGEVTAVYEPGAGSSSGQELDSKIDKLTEQLRSELEKFGCENTDELREQRDRYKDLLSQRQQLEVELERLLDGEALEQLRVRVAALGETSESQDAEVPDADAIYKAQAEIDLAVEAEEEADRDLSSARATLQPWEEQPARLALIKVQTEAEQALKQHERLDNEAKKIAEELSDAALEEQFQKAEAQLEQRSGEVQTAREALDAANPELAKSLAEGAQAKLQNLEAQLRDAQDAQKSLSGHIQMQTGVAERVEKAEAAEELARNILQSVEHRAQAVKHLREVLLRHQRQARERYAAPFAQQLGQLAGRVFNGQVQFHLNDDLVVEKRTLDGVTVGLQELSGGAKEQMAILTRFAIAQLLSKGGEQGAPVVVDDALGSTDAHRIQLMATLFAEVAKQSQVIVFTCEPSRYDRVPNSTLLDIDQLKASTPIG</sequence>
<keyword evidence="1" id="KW-0175">Coiled coil</keyword>
<dbReference type="Proteomes" id="UP000076947">
    <property type="component" value="Unassembled WGS sequence"/>
</dbReference>
<feature type="region of interest" description="Disordered" evidence="2">
    <location>
        <begin position="331"/>
        <end position="350"/>
    </location>
</feature>
<dbReference type="OrthoDB" id="3177877at2"/>
<name>A0A177IUY5_9CORY</name>
<dbReference type="PANTHER" id="PTHR41259">
    <property type="entry name" value="DOUBLE-STRAND BREAK REPAIR RAD50 ATPASE, PUTATIVE-RELATED"/>
    <property type="match status" value="1"/>
</dbReference>
<evidence type="ECO:0000313" key="5">
    <source>
        <dbReference type="Proteomes" id="UP000076947"/>
    </source>
</evidence>
<accession>A0A177IUY5</accession>
<evidence type="ECO:0000259" key="3">
    <source>
        <dbReference type="Pfam" id="PF13175"/>
    </source>
</evidence>
<dbReference type="InterPro" id="IPR041685">
    <property type="entry name" value="AAA_GajA/Old/RecF-like"/>
</dbReference>
<feature type="domain" description="Endonuclease GajA/Old nuclease/RecF-like AAA" evidence="3">
    <location>
        <begin position="1"/>
        <end position="362"/>
    </location>
</feature>
<dbReference type="InterPro" id="IPR027417">
    <property type="entry name" value="P-loop_NTPase"/>
</dbReference>